<evidence type="ECO:0000313" key="6">
    <source>
        <dbReference type="RefSeq" id="XP_030642988.1"/>
    </source>
</evidence>
<dbReference type="InterPro" id="IPR047155">
    <property type="entry name" value="COMMD4/6/7/8"/>
</dbReference>
<dbReference type="GeneID" id="115823116"/>
<dbReference type="GO" id="GO:0051059">
    <property type="term" value="F:NF-kappaB binding"/>
    <property type="evidence" value="ECO:0007669"/>
    <property type="project" value="TreeGrafter"/>
</dbReference>
<evidence type="ECO:0000256" key="2">
    <source>
        <dbReference type="ARBA" id="ARBA00093393"/>
    </source>
</evidence>
<protein>
    <recommendedName>
        <fullName evidence="1">COMM domain-containing protein 6</fullName>
    </recommendedName>
</protein>
<dbReference type="RefSeq" id="XP_030642988.1">
    <property type="nucleotide sequence ID" value="XM_030787128.1"/>
</dbReference>
<dbReference type="PANTHER" id="PTHR16231">
    <property type="entry name" value="COMM DOMAIN-CONTAINING PROTEIN 4-8 FAMILY MEMBER"/>
    <property type="match status" value="1"/>
</dbReference>
<dbReference type="OrthoDB" id="10251827at2759"/>
<reference evidence="6" key="1">
    <citation type="submission" date="2025-08" db="UniProtKB">
        <authorList>
            <consortium name="RefSeq"/>
        </authorList>
    </citation>
    <scope>IDENTIFICATION</scope>
</reference>
<accession>A0A6J2WF90</accession>
<evidence type="ECO:0000256" key="1">
    <source>
        <dbReference type="ARBA" id="ARBA00039908"/>
    </source>
</evidence>
<feature type="domain" description="COMM" evidence="4">
    <location>
        <begin position="127"/>
        <end position="194"/>
    </location>
</feature>
<proteinExistence type="inferred from homology"/>
<dbReference type="CTD" id="170622"/>
<comment type="function">
    <text evidence="2">Scaffold protein in the commander complex that is essential for endosomal recycling of transmembrane cargos; the commander complex is composed of the CCC subcomplex and the retriever subcomplex. May modulate activity of cullin-RING E3 ubiquitin ligase (CRL) complexes. Down-regulates activation of NF-kappa-B. Inhibits TNF-induced NFKB1 activation.</text>
</comment>
<dbReference type="AlphaFoldDB" id="A0A6J2WF90"/>
<dbReference type="PANTHER" id="PTHR16231:SF5">
    <property type="entry name" value="COMM DOMAIN-CONTAINING PROTEIN 6"/>
    <property type="match status" value="1"/>
</dbReference>
<sequence length="194" mass="21694">MFSGMDIIVQNIGQLPSDVFAETCQQILAHLQGQTRAVDVAEICDRFQRTGINLGWKSVQDIVRLLSLNFRSAAKTNHTPDLLITELRESSSHWTKPALQVVHQLWSEHGALVQAHQEVQAMSSIGQLVDLQWKLGMAVSSDTCRSLNSPYVSLVLKIADTSGEISYKSFEMTIPQFQNFSKQFKEMASVLETV</sequence>
<dbReference type="InParanoid" id="A0A6J2WF90"/>
<evidence type="ECO:0000259" key="4">
    <source>
        <dbReference type="PROSITE" id="PS51269"/>
    </source>
</evidence>
<evidence type="ECO:0000313" key="5">
    <source>
        <dbReference type="Proteomes" id="UP000504632"/>
    </source>
</evidence>
<dbReference type="InterPro" id="IPR017920">
    <property type="entry name" value="COMM"/>
</dbReference>
<dbReference type="PROSITE" id="PS51269">
    <property type="entry name" value="COMM"/>
    <property type="match status" value="1"/>
</dbReference>
<keyword evidence="5" id="KW-1185">Reference proteome</keyword>
<dbReference type="Pfam" id="PF07258">
    <property type="entry name" value="COMM_domain"/>
    <property type="match status" value="1"/>
</dbReference>
<name>A0A6J2WF90_CHACN</name>
<gene>
    <name evidence="6" type="primary">commd6</name>
</gene>
<dbReference type="Proteomes" id="UP000504632">
    <property type="component" value="Chromosome 10"/>
</dbReference>
<organism evidence="5 6">
    <name type="scientific">Chanos chanos</name>
    <name type="common">Milkfish</name>
    <name type="synonym">Mugil chanos</name>
    <dbReference type="NCBI Taxonomy" id="29144"/>
    <lineage>
        <taxon>Eukaryota</taxon>
        <taxon>Metazoa</taxon>
        <taxon>Chordata</taxon>
        <taxon>Craniata</taxon>
        <taxon>Vertebrata</taxon>
        <taxon>Euteleostomi</taxon>
        <taxon>Actinopterygii</taxon>
        <taxon>Neopterygii</taxon>
        <taxon>Teleostei</taxon>
        <taxon>Ostariophysi</taxon>
        <taxon>Gonorynchiformes</taxon>
        <taxon>Chanidae</taxon>
        <taxon>Chanos</taxon>
    </lineage>
</organism>
<comment type="similarity">
    <text evidence="3">Belongs to the COMM domain-containing protein 6 family.</text>
</comment>
<evidence type="ECO:0000256" key="3">
    <source>
        <dbReference type="ARBA" id="ARBA00093468"/>
    </source>
</evidence>